<organism evidence="7 8">
    <name type="scientific">Bradyrhizobium macuxiense</name>
    <dbReference type="NCBI Taxonomy" id="1755647"/>
    <lineage>
        <taxon>Bacteria</taxon>
        <taxon>Pseudomonadati</taxon>
        <taxon>Pseudomonadota</taxon>
        <taxon>Alphaproteobacteria</taxon>
        <taxon>Hyphomicrobiales</taxon>
        <taxon>Nitrobacteraceae</taxon>
        <taxon>Bradyrhizobium</taxon>
    </lineage>
</organism>
<dbReference type="EMBL" id="LNCU01000039">
    <property type="protein sequence ID" value="KWV58299.1"/>
    <property type="molecule type" value="Genomic_DNA"/>
</dbReference>
<evidence type="ECO:0000256" key="4">
    <source>
        <dbReference type="ARBA" id="ARBA00023125"/>
    </source>
</evidence>
<dbReference type="Gene3D" id="1.10.10.10">
    <property type="entry name" value="Winged helix-like DNA-binding domain superfamily/Winged helix DNA-binding domain"/>
    <property type="match status" value="1"/>
</dbReference>
<dbReference type="InterPro" id="IPR005119">
    <property type="entry name" value="LysR_subst-bd"/>
</dbReference>
<evidence type="ECO:0000313" key="7">
    <source>
        <dbReference type="EMBL" id="KWV58299.1"/>
    </source>
</evidence>
<dbReference type="Pfam" id="PF03466">
    <property type="entry name" value="LysR_substrate"/>
    <property type="match status" value="1"/>
</dbReference>
<sequence length="300" mass="33457">MQMHTPRRFLPSTALLAAFEAAARTGSVTLAARELSLTQSAVSRQIRLLEEQLEVELFTRERQSIRLTAAGDAYAREVREALRKISTASFNIRANPKGGTLNLAILPTFGTRWLAPRLPKFLAQNAGITINLATRLTYFDFRTEALDAAIHFGPRDWPGVEMMLLRSEEVVPACSPELKKQYGFSAASDLQKSPLLSISTRPDAWDQWFSIQNIAGESGQTMYFDQFATVTQAAMVGIGVALLPTFLIQDELASGKLVRALNLPMESTERYYLVWPPERSTHPPLAAFRDWLLEEIAADQ</sequence>
<dbReference type="GO" id="GO:0006351">
    <property type="term" value="P:DNA-templated transcription"/>
    <property type="evidence" value="ECO:0007669"/>
    <property type="project" value="TreeGrafter"/>
</dbReference>
<dbReference type="PANTHER" id="PTHR30537:SF26">
    <property type="entry name" value="GLYCINE CLEAVAGE SYSTEM TRANSCRIPTIONAL ACTIVATOR"/>
    <property type="match status" value="1"/>
</dbReference>
<accession>A0A109K015</accession>
<comment type="caution">
    <text evidence="7">The sequence shown here is derived from an EMBL/GenBank/DDBJ whole genome shotgun (WGS) entry which is preliminary data.</text>
</comment>
<keyword evidence="3" id="KW-0805">Transcription regulation</keyword>
<dbReference type="AlphaFoldDB" id="A0A109K015"/>
<dbReference type="FunFam" id="1.10.10.10:FF:000001">
    <property type="entry name" value="LysR family transcriptional regulator"/>
    <property type="match status" value="1"/>
</dbReference>
<dbReference type="PRINTS" id="PR00039">
    <property type="entry name" value="HTHLYSR"/>
</dbReference>
<keyword evidence="5" id="KW-0804">Transcription</keyword>
<dbReference type="InterPro" id="IPR036390">
    <property type="entry name" value="WH_DNA-bd_sf"/>
</dbReference>
<dbReference type="OrthoDB" id="9793571at2"/>
<reference evidence="7 8" key="1">
    <citation type="submission" date="2015-11" db="EMBL/GenBank/DDBJ databases">
        <title>Draft Genome Sequence of the Strain BR 10303 (Bradyrhizobium sp.) isolated from nodules of Centrolobium paraense.</title>
        <authorList>
            <person name="Zelli J.E."/>
            <person name="Simoes-Araujo J.L."/>
            <person name="Barauna A.C."/>
            <person name="Silva K."/>
        </authorList>
    </citation>
    <scope>NUCLEOTIDE SEQUENCE [LARGE SCALE GENOMIC DNA]</scope>
    <source>
        <strain evidence="7 8">BR 10303</strain>
    </source>
</reference>
<dbReference type="PROSITE" id="PS50931">
    <property type="entry name" value="HTH_LYSR"/>
    <property type="match status" value="1"/>
</dbReference>
<dbReference type="InterPro" id="IPR000847">
    <property type="entry name" value="LysR_HTH_N"/>
</dbReference>
<dbReference type="GO" id="GO:0003700">
    <property type="term" value="F:DNA-binding transcription factor activity"/>
    <property type="evidence" value="ECO:0007669"/>
    <property type="project" value="InterPro"/>
</dbReference>
<evidence type="ECO:0000259" key="6">
    <source>
        <dbReference type="PROSITE" id="PS50931"/>
    </source>
</evidence>
<dbReference type="Pfam" id="PF00126">
    <property type="entry name" value="HTH_1"/>
    <property type="match status" value="1"/>
</dbReference>
<dbReference type="Gene3D" id="3.40.190.10">
    <property type="entry name" value="Periplasmic binding protein-like II"/>
    <property type="match status" value="2"/>
</dbReference>
<dbReference type="SUPFAM" id="SSF46785">
    <property type="entry name" value="Winged helix' DNA-binding domain"/>
    <property type="match status" value="1"/>
</dbReference>
<comment type="function">
    <text evidence="1">NodD regulates the expression of the nodABCFE genes which encode other nodulation proteins. NodD is also a negative regulator of its own expression. Binds flavonoids as inducers.</text>
</comment>
<dbReference type="RefSeq" id="WP_066504095.1">
    <property type="nucleotide sequence ID" value="NZ_LNCU01000039.1"/>
</dbReference>
<name>A0A109K015_9BRAD</name>
<evidence type="ECO:0000313" key="8">
    <source>
        <dbReference type="Proteomes" id="UP000057737"/>
    </source>
</evidence>
<evidence type="ECO:0000256" key="5">
    <source>
        <dbReference type="ARBA" id="ARBA00023163"/>
    </source>
</evidence>
<comment type="similarity">
    <text evidence="2">Belongs to the LysR transcriptional regulatory family.</text>
</comment>
<dbReference type="CDD" id="cd08481">
    <property type="entry name" value="PBP2_GcdR_like"/>
    <property type="match status" value="1"/>
</dbReference>
<keyword evidence="4" id="KW-0238">DNA-binding</keyword>
<evidence type="ECO:0000256" key="2">
    <source>
        <dbReference type="ARBA" id="ARBA00009437"/>
    </source>
</evidence>
<protein>
    <submittedName>
        <fullName evidence="7">LysR family transcriptional regulator</fullName>
    </submittedName>
</protein>
<gene>
    <name evidence="7" type="ORF">AS156_36540</name>
</gene>
<proteinExistence type="inferred from homology"/>
<dbReference type="Proteomes" id="UP000057737">
    <property type="component" value="Unassembled WGS sequence"/>
</dbReference>
<dbReference type="SUPFAM" id="SSF53850">
    <property type="entry name" value="Periplasmic binding protein-like II"/>
    <property type="match status" value="1"/>
</dbReference>
<dbReference type="InterPro" id="IPR058163">
    <property type="entry name" value="LysR-type_TF_proteobact-type"/>
</dbReference>
<evidence type="ECO:0000256" key="3">
    <source>
        <dbReference type="ARBA" id="ARBA00023015"/>
    </source>
</evidence>
<dbReference type="PANTHER" id="PTHR30537">
    <property type="entry name" value="HTH-TYPE TRANSCRIPTIONAL REGULATOR"/>
    <property type="match status" value="1"/>
</dbReference>
<dbReference type="GO" id="GO:0043565">
    <property type="term" value="F:sequence-specific DNA binding"/>
    <property type="evidence" value="ECO:0007669"/>
    <property type="project" value="TreeGrafter"/>
</dbReference>
<feature type="domain" description="HTH lysR-type" evidence="6">
    <location>
        <begin position="11"/>
        <end position="68"/>
    </location>
</feature>
<evidence type="ECO:0000256" key="1">
    <source>
        <dbReference type="ARBA" id="ARBA00003502"/>
    </source>
</evidence>
<keyword evidence="8" id="KW-1185">Reference proteome</keyword>
<dbReference type="InterPro" id="IPR036388">
    <property type="entry name" value="WH-like_DNA-bd_sf"/>
</dbReference>